<feature type="compositionally biased region" description="Low complexity" evidence="1">
    <location>
        <begin position="913"/>
        <end position="960"/>
    </location>
</feature>
<sequence>MATNSFCTSNHILVGLGGTGGKILKAFKMRMFEEFPTQEERSKQPVALLYVDSTDEMMSKDGRARADFRVMGQDASFTNNEFLNIKAVDVEHILDHIDHYPSVKGIVENVGAVKSAIGSLGQAAGQKRRAGRLLFAANAVGYVNSLRDAYSRCINVSGDSSETTIHIFAGLSGGTGSGSIIDAIIQTRKAFPNAYISVYAMMPEMNLPKSDMDQGRYYQNGYAALNELNALQAGAWKPQDVTGGGEADYYSDRVKGVANGLTIYSNVNENGLTINSFTELPKVISDYLFARIFFVNDSDQVNSDIVRAYKYENMDDFALEYDEAGNPDPITGRIPVARTKKVNSIGIKRVMYPELRVLKHITYTIGESVLYQFKYNNWRENQGFANEERNRDYRNDFINKENLANWMLDEEHLTLEKKILPSDNDFMAFNEYWHDKAINYAQDAKKADCPLNELDNIMGDSFANFFRDCGVENYYAGKEKAIPDMAKEIRHTVETGFFEKWKDGDISITELQKISKLLIERVSEIRTELEATTKDEIEEYKAIDEDRKANLKEWSDLGILQRMVNVGERKYARHQEYLTEFYTSKTRLVALEFAKKLAAKVFNELGKMDADISAFGMKINEAINETERLVTAQRKVNKGLEDMKGAIIEVSEDETMSEFEQELRCDKIEMPIIARQLRDCILPEEFVNFGRLAADISIDDITDAFDIKLSEIVKARHDEKADSDKKVLGLNILTQLQQKLRTDDDIKAFATKIVSQSGVFVQLNTDQIQLHLRNNEGNLSPTNPASINKKAILVSIPSPDDNPGLKKFADKLEAAFKNSFNQSTARTTITVNRKSLRKDELSIITVQYCFPIRAIDWMGDYKKRYERFLNTGNLATDQANAILLHSEGDGSQLPSLFARSDEEIKAAEEAYRAQQAAAQQPQAAQPYAQAAQPFAQPAQPQATQPYAQPQAAQPVAAPGAGTPPPPSGAAVPPPFTPPMPDPVIALYWNINGQNYGPYDWAACKQMAANKQFTEQSMVWMDGMPAWAPAGQVEILKPLFAPAMPPAMPPMPGGATPPPMPGGMPPTM</sequence>
<evidence type="ECO:0000313" key="3">
    <source>
        <dbReference type="EMBL" id="MST77644.1"/>
    </source>
</evidence>
<feature type="region of interest" description="Disordered" evidence="1">
    <location>
        <begin position="909"/>
        <end position="975"/>
    </location>
</feature>
<comment type="caution">
    <text evidence="3">The sequence shown here is derived from an EMBL/GenBank/DDBJ whole genome shotgun (WGS) entry which is preliminary data.</text>
</comment>
<dbReference type="AlphaFoldDB" id="A0A6I2U2H8"/>
<dbReference type="Pfam" id="PF13809">
    <property type="entry name" value="Tubulin_2"/>
    <property type="match status" value="1"/>
</dbReference>
<proteinExistence type="predicted"/>
<feature type="domain" description="GYF" evidence="2">
    <location>
        <begin position="987"/>
        <end position="1033"/>
    </location>
</feature>
<accession>A0A6I2U2H8</accession>
<reference evidence="3 4" key="1">
    <citation type="submission" date="2019-08" db="EMBL/GenBank/DDBJ databases">
        <title>In-depth cultivation of the pig gut microbiome towards novel bacterial diversity and tailored functional studies.</title>
        <authorList>
            <person name="Wylensek D."/>
            <person name="Hitch T.C.A."/>
            <person name="Clavel T."/>
        </authorList>
    </citation>
    <scope>NUCLEOTIDE SEQUENCE [LARGE SCALE GENOMIC DNA]</scope>
    <source>
        <strain evidence="3 4">LKV-178-WT-2C</strain>
    </source>
</reference>
<dbReference type="EMBL" id="VUNF01000013">
    <property type="protein sequence ID" value="MST77644.1"/>
    <property type="molecule type" value="Genomic_DNA"/>
</dbReference>
<organism evidence="3 4">
    <name type="scientific">Segatella copri</name>
    <dbReference type="NCBI Taxonomy" id="165179"/>
    <lineage>
        <taxon>Bacteria</taxon>
        <taxon>Pseudomonadati</taxon>
        <taxon>Bacteroidota</taxon>
        <taxon>Bacteroidia</taxon>
        <taxon>Bacteroidales</taxon>
        <taxon>Prevotellaceae</taxon>
        <taxon>Segatella</taxon>
    </lineage>
</organism>
<dbReference type="Gene3D" id="3.40.50.1440">
    <property type="entry name" value="Tubulin/FtsZ, GTPase domain"/>
    <property type="match status" value="1"/>
</dbReference>
<feature type="compositionally biased region" description="Pro residues" evidence="1">
    <location>
        <begin position="961"/>
        <end position="975"/>
    </location>
</feature>
<dbReference type="SUPFAM" id="SSF52490">
    <property type="entry name" value="Tubulin nucleotide-binding domain-like"/>
    <property type="match status" value="1"/>
</dbReference>
<name>A0A6I2U2H8_9BACT</name>
<gene>
    <name evidence="3" type="ORF">FYJ72_08110</name>
</gene>
<protein>
    <submittedName>
        <fullName evidence="3">DUF4339 domain-containing protein</fullName>
    </submittedName>
</protein>
<dbReference type="InterPro" id="IPR036525">
    <property type="entry name" value="Tubulin/FtsZ_GTPase_sf"/>
</dbReference>
<evidence type="ECO:0000313" key="4">
    <source>
        <dbReference type="Proteomes" id="UP000450161"/>
    </source>
</evidence>
<evidence type="ECO:0000256" key="1">
    <source>
        <dbReference type="SAM" id="MobiDB-lite"/>
    </source>
</evidence>
<evidence type="ECO:0000259" key="2">
    <source>
        <dbReference type="Pfam" id="PF14237"/>
    </source>
</evidence>
<dbReference type="InterPro" id="IPR025904">
    <property type="entry name" value="Tubulin-like"/>
</dbReference>
<dbReference type="RefSeq" id="WP_154481052.1">
    <property type="nucleotide sequence ID" value="NZ_VUNF01000013.1"/>
</dbReference>
<dbReference type="Proteomes" id="UP000450161">
    <property type="component" value="Unassembled WGS sequence"/>
</dbReference>
<dbReference type="Pfam" id="PF14237">
    <property type="entry name" value="GYF_2"/>
    <property type="match status" value="1"/>
</dbReference>
<dbReference type="InterPro" id="IPR025640">
    <property type="entry name" value="GYF_2"/>
</dbReference>